<evidence type="ECO:0000256" key="1">
    <source>
        <dbReference type="SAM" id="Phobius"/>
    </source>
</evidence>
<keyword evidence="1" id="KW-0472">Membrane</keyword>
<accession>A0ABW3AYM0</accession>
<name>A0ABW3AYM0_9FLAO</name>
<organism evidence="2 3">
    <name type="scientific">Maribacter chungangensis</name>
    <dbReference type="NCBI Taxonomy" id="1069117"/>
    <lineage>
        <taxon>Bacteria</taxon>
        <taxon>Pseudomonadati</taxon>
        <taxon>Bacteroidota</taxon>
        <taxon>Flavobacteriia</taxon>
        <taxon>Flavobacteriales</taxon>
        <taxon>Flavobacteriaceae</taxon>
        <taxon>Maribacter</taxon>
    </lineage>
</organism>
<gene>
    <name evidence="2" type="ORF">ACFQZJ_00285</name>
</gene>
<dbReference type="Proteomes" id="UP001597012">
    <property type="component" value="Unassembled WGS sequence"/>
</dbReference>
<keyword evidence="1" id="KW-1133">Transmembrane helix</keyword>
<keyword evidence="3" id="KW-1185">Reference proteome</keyword>
<proteinExistence type="predicted"/>
<evidence type="ECO:0000313" key="3">
    <source>
        <dbReference type="Proteomes" id="UP001597012"/>
    </source>
</evidence>
<comment type="caution">
    <text evidence="2">The sequence shown here is derived from an EMBL/GenBank/DDBJ whole genome shotgun (WGS) entry which is preliminary data.</text>
</comment>
<protein>
    <recommendedName>
        <fullName evidence="4">DUF1129 domain-containing protein</fullName>
    </recommendedName>
</protein>
<evidence type="ECO:0008006" key="4">
    <source>
        <dbReference type="Google" id="ProtNLM"/>
    </source>
</evidence>
<sequence length="220" mass="25665">MKVSQEQYQKIEVYLKTKGIHQIDLKYEILDHILLGTEGSMETDGLCFEEAFALEKIKWQSELDAYTMAEGQVHFKTPKIVLRRYWLGIKEMYIKAGIMTLGALLPLIVFIKTDLVPIATFHTLFGYFYVFAFTAIALLFLKMRAKGKNTTDKMMFKASMGYFMAWLVVFNPLLGNLYWVRQEGEFMAVFFGIHVFLLCFSFNFIDLYKAHVKKVKMYSL</sequence>
<feature type="transmembrane region" description="Helical" evidence="1">
    <location>
        <begin position="92"/>
        <end position="111"/>
    </location>
</feature>
<feature type="transmembrane region" description="Helical" evidence="1">
    <location>
        <begin position="123"/>
        <end position="141"/>
    </location>
</feature>
<feature type="transmembrane region" description="Helical" evidence="1">
    <location>
        <begin position="162"/>
        <end position="180"/>
    </location>
</feature>
<reference evidence="3" key="1">
    <citation type="journal article" date="2019" name="Int. J. Syst. Evol. Microbiol.">
        <title>The Global Catalogue of Microorganisms (GCM) 10K type strain sequencing project: providing services to taxonomists for standard genome sequencing and annotation.</title>
        <authorList>
            <consortium name="The Broad Institute Genomics Platform"/>
            <consortium name="The Broad Institute Genome Sequencing Center for Infectious Disease"/>
            <person name="Wu L."/>
            <person name="Ma J."/>
        </authorList>
    </citation>
    <scope>NUCLEOTIDE SEQUENCE [LARGE SCALE GENOMIC DNA]</scope>
    <source>
        <strain evidence="3">CCUG 61948</strain>
    </source>
</reference>
<evidence type="ECO:0000313" key="2">
    <source>
        <dbReference type="EMBL" id="MFD0795879.1"/>
    </source>
</evidence>
<keyword evidence="1" id="KW-0812">Transmembrane</keyword>
<dbReference type="EMBL" id="JBHTHY010000003">
    <property type="protein sequence ID" value="MFD0795879.1"/>
    <property type="molecule type" value="Genomic_DNA"/>
</dbReference>
<dbReference type="RefSeq" id="WP_379931540.1">
    <property type="nucleotide sequence ID" value="NZ_JBHTHY010000003.1"/>
</dbReference>
<feature type="transmembrane region" description="Helical" evidence="1">
    <location>
        <begin position="186"/>
        <end position="208"/>
    </location>
</feature>